<evidence type="ECO:0000256" key="1">
    <source>
        <dbReference type="ARBA" id="ARBA00022737"/>
    </source>
</evidence>
<keyword evidence="1" id="KW-0677">Repeat</keyword>
<feature type="repeat" description="TPR" evidence="3">
    <location>
        <begin position="148"/>
        <end position="181"/>
    </location>
</feature>
<dbReference type="SMART" id="SM00028">
    <property type="entry name" value="TPR"/>
    <property type="match status" value="5"/>
</dbReference>
<evidence type="ECO:0000313" key="5">
    <source>
        <dbReference type="EMBL" id="SMC60578.1"/>
    </source>
</evidence>
<dbReference type="Gene3D" id="3.30.70.1070">
    <property type="entry name" value="Sporulation related repeat"/>
    <property type="match status" value="1"/>
</dbReference>
<name>A0A1W2AJZ2_9BACT</name>
<keyword evidence="6" id="KW-1185">Reference proteome</keyword>
<organism evidence="5 6">
    <name type="scientific">Desulfocicer vacuolatum DSM 3385</name>
    <dbReference type="NCBI Taxonomy" id="1121400"/>
    <lineage>
        <taxon>Bacteria</taxon>
        <taxon>Pseudomonadati</taxon>
        <taxon>Thermodesulfobacteriota</taxon>
        <taxon>Desulfobacteria</taxon>
        <taxon>Desulfobacterales</taxon>
        <taxon>Desulfobacteraceae</taxon>
        <taxon>Desulfocicer</taxon>
    </lineage>
</organism>
<dbReference type="Pfam" id="PF13432">
    <property type="entry name" value="TPR_16"/>
    <property type="match status" value="2"/>
</dbReference>
<feature type="domain" description="SPOR" evidence="4">
    <location>
        <begin position="294"/>
        <end position="374"/>
    </location>
</feature>
<dbReference type="PROSITE" id="PS50005">
    <property type="entry name" value="TPR"/>
    <property type="match status" value="4"/>
</dbReference>
<feature type="repeat" description="TPR" evidence="3">
    <location>
        <begin position="24"/>
        <end position="57"/>
    </location>
</feature>
<dbReference type="PANTHER" id="PTHR44858:SF1">
    <property type="entry name" value="UDP-N-ACETYLGLUCOSAMINE--PEPTIDE N-ACETYLGLUCOSAMINYLTRANSFERASE SPINDLY-RELATED"/>
    <property type="match status" value="1"/>
</dbReference>
<dbReference type="SUPFAM" id="SSF48452">
    <property type="entry name" value="TPR-like"/>
    <property type="match status" value="1"/>
</dbReference>
<dbReference type="GO" id="GO:0046813">
    <property type="term" value="P:receptor-mediated virion attachment to host cell"/>
    <property type="evidence" value="ECO:0007669"/>
    <property type="project" value="TreeGrafter"/>
</dbReference>
<feature type="repeat" description="TPR" evidence="3">
    <location>
        <begin position="182"/>
        <end position="215"/>
    </location>
</feature>
<dbReference type="Gene3D" id="1.25.40.10">
    <property type="entry name" value="Tetratricopeptide repeat domain"/>
    <property type="match status" value="2"/>
</dbReference>
<sequence length="377" mass="42801">MGYHIIIVLFFLLISTCNGYSESGSTLFDNGIAEFQKGRYQDAVFWFTKLIEQEPFNAKAYKNRGVARLSLQSYDIGRGGIDDKSNHSNSLYNEEYIKALEDFNSALNLDPELEGIHSNMGVAWYYKGDYEKAIAEYGKEIEKHPENHSAFFNRAIAWVELKEYENALRDLQSVLMIKPDEYWAIAYQGDIYADTNNSELARKSYLAAMELNPENQYAREKLLSLNELVTKSGKINNSHSFTSASNNASKSAMSTANFKKKSSMKKMNATIPQKNDIEISTVSTKTPVPLPDKKIKTPKFTVQLGAFLDSKNSENLVENLKRKGYEPRVLKLKDKKNRLWTLVRTGGFQSALLAKKTVEKLQNDFKINAVVRPVGEF</sequence>
<dbReference type="InterPro" id="IPR019734">
    <property type="entry name" value="TPR_rpt"/>
</dbReference>
<dbReference type="SUPFAM" id="SSF110997">
    <property type="entry name" value="Sporulation related repeat"/>
    <property type="match status" value="1"/>
</dbReference>
<dbReference type="PROSITE" id="PS51724">
    <property type="entry name" value="SPOR"/>
    <property type="match status" value="1"/>
</dbReference>
<dbReference type="Pfam" id="PF13181">
    <property type="entry name" value="TPR_8"/>
    <property type="match status" value="1"/>
</dbReference>
<dbReference type="PANTHER" id="PTHR44858">
    <property type="entry name" value="TETRATRICOPEPTIDE REPEAT PROTEIN 6"/>
    <property type="match status" value="1"/>
</dbReference>
<evidence type="ECO:0000256" key="2">
    <source>
        <dbReference type="ARBA" id="ARBA00022803"/>
    </source>
</evidence>
<feature type="repeat" description="TPR" evidence="3">
    <location>
        <begin position="114"/>
        <end position="147"/>
    </location>
</feature>
<dbReference type="EMBL" id="FWXY01000005">
    <property type="protein sequence ID" value="SMC60578.1"/>
    <property type="molecule type" value="Genomic_DNA"/>
</dbReference>
<evidence type="ECO:0000313" key="6">
    <source>
        <dbReference type="Proteomes" id="UP000192418"/>
    </source>
</evidence>
<dbReference type="InterPro" id="IPR036680">
    <property type="entry name" value="SPOR-like_sf"/>
</dbReference>
<dbReference type="InterPro" id="IPR011990">
    <property type="entry name" value="TPR-like_helical_dom_sf"/>
</dbReference>
<keyword evidence="2 3" id="KW-0802">TPR repeat</keyword>
<gene>
    <name evidence="5" type="ORF">SAMN02746065_105126</name>
</gene>
<dbReference type="InterPro" id="IPR050498">
    <property type="entry name" value="Ycf3"/>
</dbReference>
<accession>A0A1W2AJZ2</accession>
<dbReference type="GO" id="GO:0042834">
    <property type="term" value="F:peptidoglycan binding"/>
    <property type="evidence" value="ECO:0007669"/>
    <property type="project" value="InterPro"/>
</dbReference>
<protein>
    <submittedName>
        <fullName evidence="5">Tetratricopeptide repeat-containing protein</fullName>
    </submittedName>
</protein>
<dbReference type="Pfam" id="PF05036">
    <property type="entry name" value="SPOR"/>
    <property type="match status" value="1"/>
</dbReference>
<dbReference type="STRING" id="1121400.SAMN02746065_105126"/>
<dbReference type="InterPro" id="IPR007730">
    <property type="entry name" value="SPOR-like_dom"/>
</dbReference>
<dbReference type="AlphaFoldDB" id="A0A1W2AJZ2"/>
<dbReference type="Proteomes" id="UP000192418">
    <property type="component" value="Unassembled WGS sequence"/>
</dbReference>
<evidence type="ECO:0000256" key="3">
    <source>
        <dbReference type="PROSITE-ProRule" id="PRU00339"/>
    </source>
</evidence>
<evidence type="ECO:0000259" key="4">
    <source>
        <dbReference type="PROSITE" id="PS51724"/>
    </source>
</evidence>
<reference evidence="5 6" key="1">
    <citation type="submission" date="2017-04" db="EMBL/GenBank/DDBJ databases">
        <authorList>
            <person name="Afonso C.L."/>
            <person name="Miller P.J."/>
            <person name="Scott M.A."/>
            <person name="Spackman E."/>
            <person name="Goraichik I."/>
            <person name="Dimitrov K.M."/>
            <person name="Suarez D.L."/>
            <person name="Swayne D.E."/>
        </authorList>
    </citation>
    <scope>NUCLEOTIDE SEQUENCE [LARGE SCALE GENOMIC DNA]</scope>
    <source>
        <strain evidence="5 6">DSM 3385</strain>
    </source>
</reference>
<proteinExistence type="predicted"/>
<dbReference type="GO" id="GO:0009279">
    <property type="term" value="C:cell outer membrane"/>
    <property type="evidence" value="ECO:0007669"/>
    <property type="project" value="TreeGrafter"/>
</dbReference>